<keyword evidence="2" id="KW-0732">Signal</keyword>
<reference evidence="3 6" key="2">
    <citation type="submission" date="2020-01" db="EMBL/GenBank/DDBJ databases">
        <title>Glutamicibacter soli M275.</title>
        <authorList>
            <person name="Meng X."/>
        </authorList>
    </citation>
    <scope>NUCLEOTIDE SEQUENCE [LARGE SCALE GENOMIC DNA]</scope>
    <source>
        <strain evidence="3 6">M275</strain>
    </source>
</reference>
<dbReference type="Gene3D" id="2.60.40.1890">
    <property type="entry name" value="PCu(A)C copper chaperone"/>
    <property type="match status" value="1"/>
</dbReference>
<evidence type="ECO:0000313" key="6">
    <source>
        <dbReference type="Proteomes" id="UP000477543"/>
    </source>
</evidence>
<dbReference type="SUPFAM" id="SSF110087">
    <property type="entry name" value="DR1885-like metal-binding protein"/>
    <property type="match status" value="1"/>
</dbReference>
<dbReference type="InterPro" id="IPR058248">
    <property type="entry name" value="Lxx211020-like"/>
</dbReference>
<dbReference type="Proteomes" id="UP000477543">
    <property type="component" value="Unassembled WGS sequence"/>
</dbReference>
<dbReference type="PROSITE" id="PS51257">
    <property type="entry name" value="PROKAR_LIPOPROTEIN"/>
    <property type="match status" value="1"/>
</dbReference>
<dbReference type="PANTHER" id="PTHR36302:SF1">
    <property type="entry name" value="COPPER CHAPERONE PCU(A)C"/>
    <property type="match status" value="1"/>
</dbReference>
<reference evidence="4 5" key="1">
    <citation type="submission" date="2018-01" db="EMBL/GenBank/DDBJ databases">
        <title>Glutamicibacter soli strain NHPC-3 Whole genome sequence and assembly.</title>
        <authorList>
            <person name="Choudhury P."/>
            <person name="Gupta D."/>
            <person name="Sengupta K."/>
            <person name="Jawed A."/>
            <person name="Sultana N."/>
            <person name="Saha P."/>
        </authorList>
    </citation>
    <scope>NUCLEOTIDE SEQUENCE [LARGE SCALE GENOMIC DNA]</scope>
    <source>
        <strain evidence="4 5">NHPC-3</strain>
    </source>
</reference>
<proteinExistence type="predicted"/>
<dbReference type="PANTHER" id="PTHR36302">
    <property type="entry name" value="BLR7088 PROTEIN"/>
    <property type="match status" value="1"/>
</dbReference>
<dbReference type="EMBL" id="POAF01000005">
    <property type="protein sequence ID" value="RBM00686.1"/>
    <property type="molecule type" value="Genomic_DNA"/>
</dbReference>
<feature type="signal peptide" evidence="2">
    <location>
        <begin position="1"/>
        <end position="24"/>
    </location>
</feature>
<dbReference type="InterPro" id="IPR007410">
    <property type="entry name" value="LpqE-like"/>
</dbReference>
<evidence type="ECO:0000313" key="3">
    <source>
        <dbReference type="EMBL" id="NAZ15220.1"/>
    </source>
</evidence>
<gene>
    <name evidence="4" type="ORF">C1H84_12180</name>
    <name evidence="3" type="ORF">GT020_03930</name>
</gene>
<keyword evidence="5" id="KW-1185">Reference proteome</keyword>
<evidence type="ECO:0000313" key="4">
    <source>
        <dbReference type="EMBL" id="RBM00686.1"/>
    </source>
</evidence>
<comment type="caution">
    <text evidence="4">The sequence shown here is derived from an EMBL/GenBank/DDBJ whole genome shotgun (WGS) entry which is preliminary data.</text>
</comment>
<name>A0A365YDA7_9MICC</name>
<dbReference type="Proteomes" id="UP000252167">
    <property type="component" value="Unassembled WGS sequence"/>
</dbReference>
<evidence type="ECO:0000256" key="2">
    <source>
        <dbReference type="SAM" id="SignalP"/>
    </source>
</evidence>
<sequence length="189" mass="19400">MNTKNTLKTTAALLGLGLLLTGCAQDGANATGAAASESPATQASSLQASETWAKAAQTGMTAAFGVLHNAGSTDIELAKVEDQAGNVIQIHETTGTGTDAKMSQLDGALKIEAGKDAVLEPGGTHLMYMDLKAPLVASETASLTLSFSDGSSTEVPFEVRNFTGAKESYENHGGMDHGSMDHESMNHDG</sequence>
<evidence type="ECO:0000256" key="1">
    <source>
        <dbReference type="SAM" id="MobiDB-lite"/>
    </source>
</evidence>
<accession>A0A365YDA7</accession>
<organism evidence="4 5">
    <name type="scientific">Glutamicibacter soli</name>
    <dbReference type="NCBI Taxonomy" id="453836"/>
    <lineage>
        <taxon>Bacteria</taxon>
        <taxon>Bacillati</taxon>
        <taxon>Actinomycetota</taxon>
        <taxon>Actinomycetes</taxon>
        <taxon>Micrococcales</taxon>
        <taxon>Micrococcaceae</taxon>
        <taxon>Glutamicibacter</taxon>
    </lineage>
</organism>
<evidence type="ECO:0000313" key="5">
    <source>
        <dbReference type="Proteomes" id="UP000252167"/>
    </source>
</evidence>
<dbReference type="RefSeq" id="WP_047119904.1">
    <property type="nucleotide sequence ID" value="NZ_CM125969.1"/>
</dbReference>
<dbReference type="EMBL" id="WYDN01000002">
    <property type="protein sequence ID" value="NAZ15220.1"/>
    <property type="molecule type" value="Genomic_DNA"/>
</dbReference>
<feature type="chain" id="PRO_5044584999" evidence="2">
    <location>
        <begin position="25"/>
        <end position="189"/>
    </location>
</feature>
<dbReference type="Pfam" id="PF04314">
    <property type="entry name" value="PCuAC"/>
    <property type="match status" value="1"/>
</dbReference>
<dbReference type="InterPro" id="IPR036182">
    <property type="entry name" value="PCuAC_sf"/>
</dbReference>
<dbReference type="AlphaFoldDB" id="A0A365YDA7"/>
<protein>
    <submittedName>
        <fullName evidence="4">Copper chaperone PCu(A)C</fullName>
    </submittedName>
</protein>
<feature type="region of interest" description="Disordered" evidence="1">
    <location>
        <begin position="168"/>
        <end position="189"/>
    </location>
</feature>